<dbReference type="AlphaFoldDB" id="A0A5C1Q9X0"/>
<reference evidence="2 3" key="2">
    <citation type="submission" date="2019-09" db="EMBL/GenBank/DDBJ databases">
        <title>Complete Genome Sequence and Methylome Analysis of free living Spirochaetas.</title>
        <authorList>
            <person name="Leshcheva N."/>
            <person name="Mikheeva N."/>
        </authorList>
    </citation>
    <scope>NUCLEOTIDE SEQUENCE [LARGE SCALE GENOMIC DNA]</scope>
    <source>
        <strain evidence="2 3">P</strain>
    </source>
</reference>
<gene>
    <name evidence="2" type="ORF">EW093_05285</name>
</gene>
<dbReference type="Pfam" id="PF00005">
    <property type="entry name" value="ABC_tran"/>
    <property type="match status" value="1"/>
</dbReference>
<dbReference type="KEGG" id="sper:EW093_05285"/>
<accession>A0A5C1Q9X0</accession>
<dbReference type="SUPFAM" id="SSF52540">
    <property type="entry name" value="P-loop containing nucleoside triphosphate hydrolases"/>
    <property type="match status" value="1"/>
</dbReference>
<dbReference type="InterPro" id="IPR003439">
    <property type="entry name" value="ABC_transporter-like_ATP-bd"/>
</dbReference>
<dbReference type="Gene3D" id="3.40.50.300">
    <property type="entry name" value="P-loop containing nucleotide triphosphate hydrolases"/>
    <property type="match status" value="1"/>
</dbReference>
<dbReference type="PANTHER" id="PTHR24220:SF674">
    <property type="entry name" value="BACITRACIN EXPORT ATP-BINDING PROTEIN BCEA"/>
    <property type="match status" value="1"/>
</dbReference>
<dbReference type="GO" id="GO:0022857">
    <property type="term" value="F:transmembrane transporter activity"/>
    <property type="evidence" value="ECO:0007669"/>
    <property type="project" value="TreeGrafter"/>
</dbReference>
<name>A0A5C1Q9X0_9SPIO</name>
<dbReference type="InterPro" id="IPR015854">
    <property type="entry name" value="ABC_transpr_LolD-like"/>
</dbReference>
<dbReference type="GO" id="GO:0005524">
    <property type="term" value="F:ATP binding"/>
    <property type="evidence" value="ECO:0007669"/>
    <property type="project" value="UniProtKB-KW"/>
</dbReference>
<keyword evidence="2" id="KW-0067">ATP-binding</keyword>
<organism evidence="2 3">
    <name type="scientific">Thiospirochaeta perfilievii</name>
    <dbReference type="NCBI Taxonomy" id="252967"/>
    <lineage>
        <taxon>Bacteria</taxon>
        <taxon>Pseudomonadati</taxon>
        <taxon>Spirochaetota</taxon>
        <taxon>Spirochaetia</taxon>
        <taxon>Spirochaetales</taxon>
        <taxon>Spirochaetaceae</taxon>
        <taxon>Thiospirochaeta</taxon>
    </lineage>
</organism>
<evidence type="ECO:0000313" key="2">
    <source>
        <dbReference type="EMBL" id="QEN04138.1"/>
    </source>
</evidence>
<dbReference type="OrthoDB" id="9802264at2"/>
<dbReference type="Proteomes" id="UP000323824">
    <property type="component" value="Chromosome"/>
</dbReference>
<dbReference type="GO" id="GO:0005886">
    <property type="term" value="C:plasma membrane"/>
    <property type="evidence" value="ECO:0007669"/>
    <property type="project" value="TreeGrafter"/>
</dbReference>
<dbReference type="InterPro" id="IPR027417">
    <property type="entry name" value="P-loop_NTPase"/>
</dbReference>
<keyword evidence="2" id="KW-0547">Nucleotide-binding</keyword>
<reference evidence="2 3" key="1">
    <citation type="submission" date="2019-02" db="EMBL/GenBank/DDBJ databases">
        <authorList>
            <person name="Fomenkov A."/>
            <person name="Dubinina G."/>
            <person name="Grabovich M."/>
            <person name="Vincze T."/>
            <person name="Roberts R.J."/>
        </authorList>
    </citation>
    <scope>NUCLEOTIDE SEQUENCE [LARGE SCALE GENOMIC DNA]</scope>
    <source>
        <strain evidence="2 3">P</strain>
    </source>
</reference>
<sequence length="130" mass="14884">MSVVTAFRFDGYVDFKILDIKNKYPYEISGGQKQRAAIIRSLVNNPLVILADEPTGSLDSKTSREVMETFEILNKKYNKTILMVTHDIKAASYCKKVVLMNDGVTSHELLRRGSTMDFYKDILNLLNRFI</sequence>
<proteinExistence type="predicted"/>
<evidence type="ECO:0000259" key="1">
    <source>
        <dbReference type="Pfam" id="PF00005"/>
    </source>
</evidence>
<evidence type="ECO:0000313" key="3">
    <source>
        <dbReference type="Proteomes" id="UP000323824"/>
    </source>
</evidence>
<protein>
    <submittedName>
        <fullName evidence="2">ATP-binding cassette domain-containing protein</fullName>
    </submittedName>
</protein>
<dbReference type="EMBL" id="CP035807">
    <property type="protein sequence ID" value="QEN04138.1"/>
    <property type="molecule type" value="Genomic_DNA"/>
</dbReference>
<dbReference type="PANTHER" id="PTHR24220">
    <property type="entry name" value="IMPORT ATP-BINDING PROTEIN"/>
    <property type="match status" value="1"/>
</dbReference>
<feature type="domain" description="ABC transporter" evidence="1">
    <location>
        <begin position="21"/>
        <end position="55"/>
    </location>
</feature>
<dbReference type="GO" id="GO:0016887">
    <property type="term" value="F:ATP hydrolysis activity"/>
    <property type="evidence" value="ECO:0007669"/>
    <property type="project" value="InterPro"/>
</dbReference>
<keyword evidence="3" id="KW-1185">Reference proteome</keyword>